<dbReference type="AlphaFoldDB" id="A0A0F9L3N6"/>
<comment type="caution">
    <text evidence="1">The sequence shown here is derived from an EMBL/GenBank/DDBJ whole genome shotgun (WGS) entry which is preliminary data.</text>
</comment>
<protein>
    <submittedName>
        <fullName evidence="1">Uncharacterized protein</fullName>
    </submittedName>
</protein>
<sequence length="140" mass="16033">MKILYIAEKLDELLSVIVCHATETQQVEYKKVVDEVIKRLKNELQVAELKDRVYRDSLQLADLTNALAKTNDKLSRRNTLITDLRGQINKANSKGYRIVHYGEDYIAICKAKDAFKGKVHEITGNAIPVFKEILPVDIKY</sequence>
<gene>
    <name evidence="1" type="ORF">LCGC14_1248720</name>
</gene>
<reference evidence="1" key="1">
    <citation type="journal article" date="2015" name="Nature">
        <title>Complex archaea that bridge the gap between prokaryotes and eukaryotes.</title>
        <authorList>
            <person name="Spang A."/>
            <person name="Saw J.H."/>
            <person name="Jorgensen S.L."/>
            <person name="Zaremba-Niedzwiedzka K."/>
            <person name="Martijn J."/>
            <person name="Lind A.E."/>
            <person name="van Eijk R."/>
            <person name="Schleper C."/>
            <person name="Guy L."/>
            <person name="Ettema T.J."/>
        </authorList>
    </citation>
    <scope>NUCLEOTIDE SEQUENCE</scope>
</reference>
<name>A0A0F9L3N6_9ZZZZ</name>
<dbReference type="EMBL" id="LAZR01006817">
    <property type="protein sequence ID" value="KKM89434.1"/>
    <property type="molecule type" value="Genomic_DNA"/>
</dbReference>
<evidence type="ECO:0000313" key="1">
    <source>
        <dbReference type="EMBL" id="KKM89434.1"/>
    </source>
</evidence>
<accession>A0A0F9L3N6</accession>
<organism evidence="1">
    <name type="scientific">marine sediment metagenome</name>
    <dbReference type="NCBI Taxonomy" id="412755"/>
    <lineage>
        <taxon>unclassified sequences</taxon>
        <taxon>metagenomes</taxon>
        <taxon>ecological metagenomes</taxon>
    </lineage>
</organism>
<proteinExistence type="predicted"/>